<dbReference type="OrthoDB" id="5212574at2759"/>
<evidence type="ECO:0000256" key="7">
    <source>
        <dbReference type="ARBA" id="ARBA00022563"/>
    </source>
</evidence>
<dbReference type="UniPathway" id="UPA00850"/>
<dbReference type="PANTHER" id="PTHR11136">
    <property type="entry name" value="FOLYLPOLYGLUTAMATE SYNTHASE-RELATED"/>
    <property type="match status" value="1"/>
</dbReference>
<dbReference type="InterPro" id="IPR036615">
    <property type="entry name" value="Mur_ligase_C_dom_sf"/>
</dbReference>
<dbReference type="AlphaFoldDB" id="A0A168QHF8"/>
<evidence type="ECO:0000256" key="14">
    <source>
        <dbReference type="ARBA" id="ARBA00023128"/>
    </source>
</evidence>
<dbReference type="InterPro" id="IPR023600">
    <property type="entry name" value="Folylpolyglutamate_synth_euk"/>
</dbReference>
<sequence length="478" mass="53021">MKHTNDAFDHQPHDFDHLQVIHVAGTKGKGSTSALTQSILHHYPLDRPLRTGLFTSPHLVAVRERIRINGKPISEEMFAKYSEDIWTRLEDTKDQYIPLGQDSTTADHTKMALQDQRAHPDKPVYFRYLTLLALHAFVQEKVDVAILEVGVGGEYDSTNIIENPVVCGITALGLDHVNVLGNTISEIAWHKSGIIKQNRPVICFEQPPEAMEVIKQRAKDKNAPLEIIYPSQVADLKGIDIGLAGIHQCYNALTAVALSKKWLEECYGLDFDRRSSVPEGFHEGLKKVIWPGRGQMLAIGDTKYASKMPNNKDITWYLDGAHTMESLGVCTEWFKDVAMKNDSSNGVSRILIFNCTNGRDGPLLLGNLSRLQKASNAFDHVVFTSNVTYHEGYATDNTNNAIPTTDTLSTQKALADTWCAQVPGFDKKNTHVVASIEEAVDWTLDHSLHSPHKSIQVLTTGSLILVGNTLTVLGMPPQ</sequence>
<evidence type="ECO:0000256" key="18">
    <source>
        <dbReference type="PIRSR" id="PIRSR038895-1"/>
    </source>
</evidence>
<dbReference type="FunCoup" id="A0A168QHF8">
    <property type="interactions" value="563"/>
</dbReference>
<comment type="similarity">
    <text evidence="5 17">Belongs to the folylpolyglutamate synthase family.</text>
</comment>
<dbReference type="GO" id="GO:0005743">
    <property type="term" value="C:mitochondrial inner membrane"/>
    <property type="evidence" value="ECO:0007669"/>
    <property type="project" value="UniProtKB-SubCell"/>
</dbReference>
<evidence type="ECO:0000256" key="6">
    <source>
        <dbReference type="ARBA" id="ARBA00022490"/>
    </source>
</evidence>
<evidence type="ECO:0000256" key="17">
    <source>
        <dbReference type="PIRNR" id="PIRNR038895"/>
    </source>
</evidence>
<comment type="subcellular location">
    <subcellularLocation>
        <location evidence="3">Cytoplasm</location>
    </subcellularLocation>
    <subcellularLocation>
        <location evidence="1">Mitochondrion inner membrane</location>
    </subcellularLocation>
    <subcellularLocation>
        <location evidence="2">Mitochondrion matrix</location>
    </subcellularLocation>
</comment>
<dbReference type="Gene3D" id="3.90.190.20">
    <property type="entry name" value="Mur ligase, C-terminal domain"/>
    <property type="match status" value="1"/>
</dbReference>
<dbReference type="InParanoid" id="A0A168QHF8"/>
<keyword evidence="9 19" id="KW-0479">Metal-binding</keyword>
<dbReference type="SUPFAM" id="SSF53623">
    <property type="entry name" value="MurD-like peptide ligases, catalytic domain"/>
    <property type="match status" value="1"/>
</dbReference>
<dbReference type="SUPFAM" id="SSF53244">
    <property type="entry name" value="MurD-like peptide ligases, peptide-binding domain"/>
    <property type="match status" value="1"/>
</dbReference>
<feature type="binding site" evidence="18">
    <location>
        <position position="293"/>
    </location>
    <ligand>
        <name>ATP</name>
        <dbReference type="ChEBI" id="CHEBI:30616"/>
    </ligand>
</feature>
<keyword evidence="21" id="KW-1185">Reference proteome</keyword>
<evidence type="ECO:0000313" key="21">
    <source>
        <dbReference type="Proteomes" id="UP000078561"/>
    </source>
</evidence>
<dbReference type="GO" id="GO:0046872">
    <property type="term" value="F:metal ion binding"/>
    <property type="evidence" value="ECO:0007669"/>
    <property type="project" value="UniProtKB-KW"/>
</dbReference>
<comment type="function">
    <text evidence="17">Catalyzes conversion of folates to polyglutamate derivatives allowing concentration of folate compounds in the cell and the intracellular retention of these cofactors, which are important substrates for most of the folate-dependent enzymes that are involved in one-carbon transfer reactions involved in purine, pyrimidine and amino acid synthesis.</text>
</comment>
<dbReference type="OMA" id="ESLDCCM"/>
<dbReference type="Gene3D" id="3.40.1190.10">
    <property type="entry name" value="Mur-like, catalytic domain"/>
    <property type="match status" value="1"/>
</dbReference>
<dbReference type="NCBIfam" id="TIGR01499">
    <property type="entry name" value="folC"/>
    <property type="match status" value="1"/>
</dbReference>
<feature type="binding site" evidence="19">
    <location>
        <position position="148"/>
    </location>
    <ligand>
        <name>Mg(2+)</name>
        <dbReference type="ChEBI" id="CHEBI:18420"/>
        <label>1</label>
    </ligand>
</feature>
<comment type="catalytic activity">
    <reaction evidence="16 17">
        <text>(6S)-5,6,7,8-tetrahydrofolyl-(gamma-L-Glu)(n) + L-glutamate + ATP = (6S)-5,6,7,8-tetrahydrofolyl-(gamma-L-Glu)(n+1) + ADP + phosphate + H(+)</text>
        <dbReference type="Rhea" id="RHEA:10580"/>
        <dbReference type="Rhea" id="RHEA-COMP:14738"/>
        <dbReference type="Rhea" id="RHEA-COMP:14740"/>
        <dbReference type="ChEBI" id="CHEBI:15378"/>
        <dbReference type="ChEBI" id="CHEBI:29985"/>
        <dbReference type="ChEBI" id="CHEBI:30616"/>
        <dbReference type="ChEBI" id="CHEBI:43474"/>
        <dbReference type="ChEBI" id="CHEBI:141005"/>
        <dbReference type="ChEBI" id="CHEBI:456216"/>
        <dbReference type="EC" id="6.3.2.17"/>
    </reaction>
</comment>
<dbReference type="GO" id="GO:0004326">
    <property type="term" value="F:tetrahydrofolylpolyglutamate synthase activity"/>
    <property type="evidence" value="ECO:0007669"/>
    <property type="project" value="UniProtKB-EC"/>
</dbReference>
<organism evidence="20">
    <name type="scientific">Absidia glauca</name>
    <name type="common">Pin mould</name>
    <dbReference type="NCBI Taxonomy" id="4829"/>
    <lineage>
        <taxon>Eukaryota</taxon>
        <taxon>Fungi</taxon>
        <taxon>Fungi incertae sedis</taxon>
        <taxon>Mucoromycota</taxon>
        <taxon>Mucoromycotina</taxon>
        <taxon>Mucoromycetes</taxon>
        <taxon>Mucorales</taxon>
        <taxon>Cunninghamellaceae</taxon>
        <taxon>Absidia</taxon>
    </lineage>
</organism>
<name>A0A168QHF8_ABSGL</name>
<comment type="pathway">
    <text evidence="4 17">Cofactor biosynthesis; tetrahydrofolylpolyglutamate biosynthesis.</text>
</comment>
<dbReference type="GO" id="GO:0006730">
    <property type="term" value="P:one-carbon metabolic process"/>
    <property type="evidence" value="ECO:0007669"/>
    <property type="project" value="UniProtKB-KW"/>
</dbReference>
<evidence type="ECO:0000256" key="2">
    <source>
        <dbReference type="ARBA" id="ARBA00004305"/>
    </source>
</evidence>
<evidence type="ECO:0000256" key="16">
    <source>
        <dbReference type="ARBA" id="ARBA00047493"/>
    </source>
</evidence>
<dbReference type="Proteomes" id="UP000078561">
    <property type="component" value="Unassembled WGS sequence"/>
</dbReference>
<dbReference type="PROSITE" id="PS01012">
    <property type="entry name" value="FOLYLPOLYGLU_SYNT_2"/>
    <property type="match status" value="1"/>
</dbReference>
<feature type="binding site" evidence="19">
    <location>
        <position position="56"/>
    </location>
    <ligand>
        <name>Mg(2+)</name>
        <dbReference type="ChEBI" id="CHEBI:18420"/>
        <label>1</label>
    </ligand>
</feature>
<evidence type="ECO:0000256" key="13">
    <source>
        <dbReference type="ARBA" id="ARBA00022842"/>
    </source>
</evidence>
<reference evidence="20" key="1">
    <citation type="submission" date="2016-04" db="EMBL/GenBank/DDBJ databases">
        <authorList>
            <person name="Evans L.H."/>
            <person name="Alamgir A."/>
            <person name="Owens N."/>
            <person name="Weber N.D."/>
            <person name="Virtaneva K."/>
            <person name="Barbian K."/>
            <person name="Babar A."/>
            <person name="Rosenke K."/>
        </authorList>
    </citation>
    <scope>NUCLEOTIDE SEQUENCE [LARGE SCALE GENOMIC DNA]</scope>
    <source>
        <strain evidence="20">CBS 101.48</strain>
    </source>
</reference>
<keyword evidence="6" id="KW-0963">Cytoplasm</keyword>
<accession>A0A168QHF8</accession>
<keyword evidence="10 18" id="KW-0547">Nucleotide-binding</keyword>
<keyword evidence="15" id="KW-0472">Membrane</keyword>
<keyword evidence="11" id="KW-0999">Mitochondrion inner membrane</keyword>
<evidence type="ECO:0000256" key="9">
    <source>
        <dbReference type="ARBA" id="ARBA00022723"/>
    </source>
</evidence>
<keyword evidence="7 17" id="KW-0554">One-carbon metabolism</keyword>
<dbReference type="GO" id="GO:0005524">
    <property type="term" value="F:ATP binding"/>
    <property type="evidence" value="ECO:0007669"/>
    <property type="project" value="UniProtKB-KW"/>
</dbReference>
<dbReference type="InterPro" id="IPR001645">
    <property type="entry name" value="Folylpolyglutamate_synth"/>
</dbReference>
<evidence type="ECO:0000256" key="8">
    <source>
        <dbReference type="ARBA" id="ARBA00022598"/>
    </source>
</evidence>
<dbReference type="GO" id="GO:0005829">
    <property type="term" value="C:cytosol"/>
    <property type="evidence" value="ECO:0007669"/>
    <property type="project" value="TreeGrafter"/>
</dbReference>
<dbReference type="InterPro" id="IPR036565">
    <property type="entry name" value="Mur-like_cat_sf"/>
</dbReference>
<protein>
    <recommendedName>
        <fullName evidence="17">Folylpolyglutamate synthase</fullName>
        <ecNumber evidence="17">6.3.2.17</ecNumber>
    </recommendedName>
    <alternativeName>
        <fullName evidence="17">Folylpoly-gamma-glutamate synthetase</fullName>
    </alternativeName>
    <alternativeName>
        <fullName evidence="17">Tetrahydrofolylpolyglutamate synthase</fullName>
    </alternativeName>
</protein>
<evidence type="ECO:0000256" key="12">
    <source>
        <dbReference type="ARBA" id="ARBA00022840"/>
    </source>
</evidence>
<keyword evidence="8 17" id="KW-0436">Ligase</keyword>
<dbReference type="STRING" id="4829.A0A168QHF8"/>
<feature type="binding site" evidence="19">
    <location>
        <position position="176"/>
    </location>
    <ligand>
        <name>Mg(2+)</name>
        <dbReference type="ChEBI" id="CHEBI:18420"/>
        <label>1</label>
    </ligand>
</feature>
<evidence type="ECO:0000256" key="10">
    <source>
        <dbReference type="ARBA" id="ARBA00022741"/>
    </source>
</evidence>
<evidence type="ECO:0000256" key="15">
    <source>
        <dbReference type="ARBA" id="ARBA00023136"/>
    </source>
</evidence>
<gene>
    <name evidence="20" type="primary">ABSGL_10583.1 scaffold 12026</name>
</gene>
<evidence type="ECO:0000313" key="20">
    <source>
        <dbReference type="EMBL" id="SAM04717.1"/>
    </source>
</evidence>
<evidence type="ECO:0000256" key="11">
    <source>
        <dbReference type="ARBA" id="ARBA00022792"/>
    </source>
</evidence>
<dbReference type="PIRSF" id="PIRSF038895">
    <property type="entry name" value="FPGS"/>
    <property type="match status" value="1"/>
</dbReference>
<keyword evidence="14" id="KW-0496">Mitochondrion</keyword>
<evidence type="ECO:0000256" key="5">
    <source>
        <dbReference type="ARBA" id="ARBA00008276"/>
    </source>
</evidence>
<comment type="cofactor">
    <cofactor evidence="17">
        <name>a monovalent cation</name>
        <dbReference type="ChEBI" id="CHEBI:60242"/>
    </cofactor>
    <text evidence="17">A monovalent cation.</text>
</comment>
<evidence type="ECO:0000256" key="19">
    <source>
        <dbReference type="PIRSR" id="PIRSR038895-2"/>
    </source>
</evidence>
<dbReference type="InterPro" id="IPR018109">
    <property type="entry name" value="Folylpolyglutamate_synth_CS"/>
</dbReference>
<dbReference type="GO" id="GO:0005759">
    <property type="term" value="C:mitochondrial matrix"/>
    <property type="evidence" value="ECO:0007669"/>
    <property type="project" value="UniProtKB-SubCell"/>
</dbReference>
<dbReference type="EMBL" id="LT554414">
    <property type="protein sequence ID" value="SAM04717.1"/>
    <property type="molecule type" value="Genomic_DNA"/>
</dbReference>
<dbReference type="PANTHER" id="PTHR11136:SF5">
    <property type="entry name" value="FOLYLPOLYGLUTAMATE SYNTHASE, MITOCHONDRIAL"/>
    <property type="match status" value="1"/>
</dbReference>
<evidence type="ECO:0000256" key="1">
    <source>
        <dbReference type="ARBA" id="ARBA00004273"/>
    </source>
</evidence>
<evidence type="ECO:0000256" key="3">
    <source>
        <dbReference type="ARBA" id="ARBA00004496"/>
    </source>
</evidence>
<evidence type="ECO:0000256" key="4">
    <source>
        <dbReference type="ARBA" id="ARBA00005150"/>
    </source>
</evidence>
<feature type="binding site" evidence="18">
    <location>
        <position position="319"/>
    </location>
    <ligand>
        <name>ATP</name>
        <dbReference type="ChEBI" id="CHEBI:30616"/>
    </ligand>
</feature>
<keyword evidence="13 19" id="KW-0460">Magnesium</keyword>
<dbReference type="EC" id="6.3.2.17" evidence="17"/>
<keyword evidence="12 18" id="KW-0067">ATP-binding</keyword>
<proteinExistence type="inferred from homology"/>